<dbReference type="Pfam" id="PF00665">
    <property type="entry name" value="rve"/>
    <property type="match status" value="1"/>
</dbReference>
<sequence length="1259" mass="141821">MARFGDGLPYERERIVHEARFYMAQSAEAMLEAGKRLIIIKENEPYGEFTKIVTEQLGLADRTARLIMQAAIKYTSPRLESQRQTFAGLGKAKLFELMTQGDEDLAELAEGGTIVGLTLDEPGSEPPPGQRKRQKINELSESRLLNQHRPLGEEGIRQLREEIGLVGFDVKAILMGRFREGLEKLSSHSGDITSHSDYLAGLLNDIEFEINVLRSDFALPHHAVSEAVPDWVKADVEAEDADFQLPEHLRGTVQDNGEEAAEKAGHGGKDAVYQTGCQALGISKATLLRKIKQVSAKPPRKQRVDCGTSALTREEALQISGVMMASHRKNGKRLYSLEQAVNDLRANNLIDAGYIDNETGEWLPLSVDAISRALYRYRLHPNQLRVPAPCVQVKSLHPNHVWQLDASLCVLYYLKNPDKGRTTRDSGLRMMNEVEFNKNKPKNLARIVNDRVWSFELTDHTSGWIYAEYRFGGETAQNFTDVLSNAMQERGGADVLHGVPRILYTDPGCALVSSTLRNLCKTLGIQLIAHKAGNARATGSVEKARDILECHFESGLRFVQVDNIDELNRLVGLWRKKYNRTALHRRTGMTRTDCWLRITPQQLIKAPSVEVCRELAVSKPKSRKVREYLRVSFRGSEYDVRQVPGVCVGDTLQIVRNPWRDSEAQVVIMNEDGLEVFCRVPEVAKDDYGFALDSPTLGESFKALAHTTAQHHLAEVEQTLYGTTTPGETDAAQKANALPFGGRFNPYLDNERDTPPIYLSKQGQASPVCAPRFEERLNPVVVVQQLRARFQAAGKTWRSEFYTTLTQRFPDGIPADQVDALGDELMAQTGDVVIVNHHQWPKQDTDALKHRIRAWLRDQGIAADDCFDGITSSGKEKRPPLSNEEDTMLLKKQVLLPATKKHFGLFRAPFDDNAVQGHEDVFLTPESRYVREALYQTARYGGFIAVIGESGSGKSTLRRDLTDRIYRENAPVVVIEPYVLAMEDNDHQGKTLKAASLAEAIVHTLAPLEKLKRSPEARFRQLHRVLKESSRAGYSHVLVIEEAHCLPIPTLKHLKRFFELEDGFKKLLSIVLLGQPELGDKLSERLLAVREVQRPRPGCDTGTASTSELVTPEKRHAGQPALSPGYRQSGDRRHEHGRRERHPGYRRQYYSQCALKEAFMLNPAVTIKNPSAMTYQAIQQQLRQCLSVMDKLSQEGFTVNQFAVDGYSRPTLTLRHDRRCDALHQKGHAVRYALGADHQGRWEKYQFLQDNCRITWEVR</sequence>
<dbReference type="Pfam" id="PF13401">
    <property type="entry name" value="AAA_22"/>
    <property type="match status" value="1"/>
</dbReference>
<dbReference type="InterPro" id="IPR001584">
    <property type="entry name" value="Integrase_cat-core"/>
</dbReference>
<dbReference type="InterPro" id="IPR003593">
    <property type="entry name" value="AAA+_ATPase"/>
</dbReference>
<keyword evidence="4" id="KW-1185">Reference proteome</keyword>
<dbReference type="PROSITE" id="PS50994">
    <property type="entry name" value="INTEGRASE"/>
    <property type="match status" value="1"/>
</dbReference>
<dbReference type="Gene3D" id="3.40.50.300">
    <property type="entry name" value="P-loop containing nucleotide triphosphate hydrolases"/>
    <property type="match status" value="1"/>
</dbReference>
<evidence type="ECO:0000259" key="2">
    <source>
        <dbReference type="PROSITE" id="PS50994"/>
    </source>
</evidence>
<dbReference type="Gene3D" id="3.30.420.10">
    <property type="entry name" value="Ribonuclease H-like superfamily/Ribonuclease H"/>
    <property type="match status" value="1"/>
</dbReference>
<dbReference type="SUPFAM" id="SSF52540">
    <property type="entry name" value="P-loop containing nucleoside triphosphate hydrolases"/>
    <property type="match status" value="1"/>
</dbReference>
<dbReference type="InterPro" id="IPR049945">
    <property type="entry name" value="AAA_22"/>
</dbReference>
<evidence type="ECO:0000256" key="1">
    <source>
        <dbReference type="SAM" id="MobiDB-lite"/>
    </source>
</evidence>
<dbReference type="SUPFAM" id="SSF53098">
    <property type="entry name" value="Ribonuclease H-like"/>
    <property type="match status" value="1"/>
</dbReference>
<dbReference type="Proteomes" id="UP000091820">
    <property type="component" value="Unassembled WGS sequence"/>
</dbReference>
<organism evidence="3 4">
    <name type="scientific">Glossina brevipalpis</name>
    <dbReference type="NCBI Taxonomy" id="37001"/>
    <lineage>
        <taxon>Eukaryota</taxon>
        <taxon>Metazoa</taxon>
        <taxon>Ecdysozoa</taxon>
        <taxon>Arthropoda</taxon>
        <taxon>Hexapoda</taxon>
        <taxon>Insecta</taxon>
        <taxon>Pterygota</taxon>
        <taxon>Neoptera</taxon>
        <taxon>Endopterygota</taxon>
        <taxon>Diptera</taxon>
        <taxon>Brachycera</taxon>
        <taxon>Muscomorpha</taxon>
        <taxon>Hippoboscoidea</taxon>
        <taxon>Glossinidae</taxon>
        <taxon>Glossina</taxon>
    </lineage>
</organism>
<feature type="compositionally biased region" description="Basic and acidic residues" evidence="1">
    <location>
        <begin position="1129"/>
        <end position="1138"/>
    </location>
</feature>
<reference evidence="4" key="1">
    <citation type="submission" date="2014-03" db="EMBL/GenBank/DDBJ databases">
        <authorList>
            <person name="Aksoy S."/>
            <person name="Warren W."/>
            <person name="Wilson R.K."/>
        </authorList>
    </citation>
    <scope>NUCLEOTIDE SEQUENCE [LARGE SCALE GENOMIC DNA]</scope>
    <source>
        <strain evidence="4">IAEA</strain>
    </source>
</reference>
<protein>
    <recommendedName>
        <fullName evidence="2">Integrase catalytic domain-containing protein</fullName>
    </recommendedName>
</protein>
<accession>A0A1A9WW68</accession>
<dbReference type="VEuPathDB" id="VectorBase:GBRI034708"/>
<dbReference type="STRING" id="37001.A0A1A9WW68"/>
<dbReference type="GO" id="GO:0015074">
    <property type="term" value="P:DNA integration"/>
    <property type="evidence" value="ECO:0007669"/>
    <property type="project" value="InterPro"/>
</dbReference>
<reference evidence="3" key="2">
    <citation type="submission" date="2020-05" db="UniProtKB">
        <authorList>
            <consortium name="EnsemblMetazoa"/>
        </authorList>
    </citation>
    <scope>IDENTIFICATION</scope>
    <source>
        <strain evidence="3">IAEA</strain>
    </source>
</reference>
<evidence type="ECO:0000313" key="4">
    <source>
        <dbReference type="Proteomes" id="UP000091820"/>
    </source>
</evidence>
<proteinExistence type="predicted"/>
<dbReference type="EnsemblMetazoa" id="GBRI034708-RA">
    <property type="protein sequence ID" value="GBRI034708-PA"/>
    <property type="gene ID" value="GBRI034708"/>
</dbReference>
<dbReference type="GO" id="GO:0003676">
    <property type="term" value="F:nucleic acid binding"/>
    <property type="evidence" value="ECO:0007669"/>
    <property type="project" value="InterPro"/>
</dbReference>
<feature type="region of interest" description="Disordered" evidence="1">
    <location>
        <begin position="1094"/>
        <end position="1143"/>
    </location>
</feature>
<dbReference type="GO" id="GO:0016887">
    <property type="term" value="F:ATP hydrolysis activity"/>
    <property type="evidence" value="ECO:0007669"/>
    <property type="project" value="InterPro"/>
</dbReference>
<evidence type="ECO:0000313" key="3">
    <source>
        <dbReference type="EnsemblMetazoa" id="GBRI034708-PA"/>
    </source>
</evidence>
<name>A0A1A9WW68_9MUSC</name>
<dbReference type="PANTHER" id="PTHR35004">
    <property type="entry name" value="TRANSPOSASE RV3428C-RELATED"/>
    <property type="match status" value="1"/>
</dbReference>
<dbReference type="PANTHER" id="PTHR35004:SF7">
    <property type="entry name" value="INTEGRASE PROTEIN"/>
    <property type="match status" value="1"/>
</dbReference>
<feature type="domain" description="Integrase catalytic" evidence="2">
    <location>
        <begin position="394"/>
        <end position="599"/>
    </location>
</feature>
<dbReference type="InterPro" id="IPR036397">
    <property type="entry name" value="RNaseH_sf"/>
</dbReference>
<dbReference type="InterPro" id="IPR027417">
    <property type="entry name" value="P-loop_NTPase"/>
</dbReference>
<dbReference type="InterPro" id="IPR012337">
    <property type="entry name" value="RNaseH-like_sf"/>
</dbReference>
<dbReference type="AlphaFoldDB" id="A0A1A9WW68"/>
<dbReference type="SMART" id="SM00382">
    <property type="entry name" value="AAA"/>
    <property type="match status" value="1"/>
</dbReference>